<gene>
    <name evidence="1" type="ORF">H920_12803</name>
</gene>
<evidence type="ECO:0000313" key="1">
    <source>
        <dbReference type="EMBL" id="KFO25885.1"/>
    </source>
</evidence>
<organism evidence="1 2">
    <name type="scientific">Fukomys damarensis</name>
    <name type="common">Damaraland mole rat</name>
    <name type="synonym">Cryptomys damarensis</name>
    <dbReference type="NCBI Taxonomy" id="885580"/>
    <lineage>
        <taxon>Eukaryota</taxon>
        <taxon>Metazoa</taxon>
        <taxon>Chordata</taxon>
        <taxon>Craniata</taxon>
        <taxon>Vertebrata</taxon>
        <taxon>Euteleostomi</taxon>
        <taxon>Mammalia</taxon>
        <taxon>Eutheria</taxon>
        <taxon>Euarchontoglires</taxon>
        <taxon>Glires</taxon>
        <taxon>Rodentia</taxon>
        <taxon>Hystricomorpha</taxon>
        <taxon>Bathyergidae</taxon>
        <taxon>Fukomys</taxon>
    </lineage>
</organism>
<sequence length="141" mass="15739">MGRGKYANQDQSCQGWIVAYFRQQPDNEKMTRLRQVTTAEQEGRQGPEALGALDFCCACLSLGVYSRPEMNLIATLDTCAAGLWPIAENEKIPRQKVPCVTAKGLMKWIADTGTESQSHHCFLAEQYDQFPVTQEPPNLSL</sequence>
<reference evidence="1 2" key="1">
    <citation type="submission" date="2013-11" db="EMBL/GenBank/DDBJ databases">
        <title>The Damaraland mole rat (Fukomys damarensis) genome and evolution of African mole rats.</title>
        <authorList>
            <person name="Gladyshev V.N."/>
            <person name="Fang X."/>
        </authorList>
    </citation>
    <scope>NUCLEOTIDE SEQUENCE [LARGE SCALE GENOMIC DNA]</scope>
    <source>
        <tissue evidence="1">Liver</tissue>
    </source>
</reference>
<evidence type="ECO:0000313" key="2">
    <source>
        <dbReference type="Proteomes" id="UP000028990"/>
    </source>
</evidence>
<dbReference type="EMBL" id="KN123330">
    <property type="protein sequence ID" value="KFO25885.1"/>
    <property type="molecule type" value="Genomic_DNA"/>
</dbReference>
<proteinExistence type="predicted"/>
<accession>A0A091D6J1</accession>
<dbReference type="AlphaFoldDB" id="A0A091D6J1"/>
<dbReference type="Proteomes" id="UP000028990">
    <property type="component" value="Unassembled WGS sequence"/>
</dbReference>
<protein>
    <submittedName>
        <fullName evidence="1">Uncharacterized protein</fullName>
    </submittedName>
</protein>
<name>A0A091D6J1_FUKDA</name>
<keyword evidence="2" id="KW-1185">Reference proteome</keyword>